<protein>
    <submittedName>
        <fullName evidence="1">Uncharacterized protein</fullName>
    </submittedName>
</protein>
<accession>A0ACC1NC64</accession>
<sequence length="478" mass="53820">MTCFSNFAEGSSVDRRSTIENIQALLYDITHHKAEVETCFAAYPDSVPLIYSVLPPAEHCSLPTPPAQIPDLQGTNTTDEPSGLLSDEPSTTPPPAKRTRPSKRKQPNKREQLSNKKRSSKGELPVNAAEAYTRALASANCLPQEVGSVNVLTELQRNLQQQRAQTYRSTQKQQQLYSDSILPGEQGMGNALETKNDDFCKPQVSILLVTALERYRCMRIALLYATALRSKERRRHSLAEEFVEKYYKDYFDKWKHLPKAKLKNKLQNKWKQEVRLYKFWVQLVETFSAGVLLLLPKEFQDEHARLLSNEDRAAVVANIAAVHQNLKEDLADLTNLLSYFYSEKALPEWHLVLETLDAAEIAASSRSGLRHLLSIGETATPIAVQNEDPVMKSSVQPINQHIGVSVSGNEYTENQPPWFPSISPVGEQVDAPQLGPEAVLEGPDHYMVDTSGFDYDMQERSYTELLMSADQLQLFNLS</sequence>
<evidence type="ECO:0000313" key="1">
    <source>
        <dbReference type="EMBL" id="KAJ2976441.1"/>
    </source>
</evidence>
<gene>
    <name evidence="1" type="ORF">NQ176_g4950</name>
</gene>
<name>A0ACC1NC64_9HYPO</name>
<dbReference type="EMBL" id="JANJQO010000584">
    <property type="protein sequence ID" value="KAJ2976441.1"/>
    <property type="molecule type" value="Genomic_DNA"/>
</dbReference>
<keyword evidence="2" id="KW-1185">Reference proteome</keyword>
<reference evidence="1" key="1">
    <citation type="submission" date="2022-08" db="EMBL/GenBank/DDBJ databases">
        <title>Genome Sequence of Lecanicillium fungicola.</title>
        <authorList>
            <person name="Buettner E."/>
        </authorList>
    </citation>
    <scope>NUCLEOTIDE SEQUENCE</scope>
    <source>
        <strain evidence="1">Babe33</strain>
    </source>
</reference>
<evidence type="ECO:0000313" key="2">
    <source>
        <dbReference type="Proteomes" id="UP001143910"/>
    </source>
</evidence>
<dbReference type="Proteomes" id="UP001143910">
    <property type="component" value="Unassembled WGS sequence"/>
</dbReference>
<comment type="caution">
    <text evidence="1">The sequence shown here is derived from an EMBL/GenBank/DDBJ whole genome shotgun (WGS) entry which is preliminary data.</text>
</comment>
<proteinExistence type="predicted"/>
<organism evidence="1 2">
    <name type="scientific">Zarea fungicola</name>
    <dbReference type="NCBI Taxonomy" id="93591"/>
    <lineage>
        <taxon>Eukaryota</taxon>
        <taxon>Fungi</taxon>
        <taxon>Dikarya</taxon>
        <taxon>Ascomycota</taxon>
        <taxon>Pezizomycotina</taxon>
        <taxon>Sordariomycetes</taxon>
        <taxon>Hypocreomycetidae</taxon>
        <taxon>Hypocreales</taxon>
        <taxon>Cordycipitaceae</taxon>
        <taxon>Zarea</taxon>
    </lineage>
</organism>